<proteinExistence type="inferred from homology"/>
<dbReference type="Gene3D" id="1.10.510.10">
    <property type="entry name" value="Transferase(Phosphotransferase) domain 1"/>
    <property type="match status" value="1"/>
</dbReference>
<feature type="domain" description="Protein kinase" evidence="2">
    <location>
        <begin position="259"/>
        <end position="603"/>
    </location>
</feature>
<evidence type="ECO:0000256" key="1">
    <source>
        <dbReference type="ARBA" id="ARBA00009670"/>
    </source>
</evidence>
<accession>A0A7S2UE53</accession>
<evidence type="ECO:0000259" key="2">
    <source>
        <dbReference type="PROSITE" id="PS50011"/>
    </source>
</evidence>
<dbReference type="PROSITE" id="PS50011">
    <property type="entry name" value="PROTEIN_KINASE_DOM"/>
    <property type="match status" value="1"/>
</dbReference>
<comment type="similarity">
    <text evidence="1">Belongs to the protein kinase superfamily. ADCK protein kinase family.</text>
</comment>
<reference evidence="3" key="1">
    <citation type="submission" date="2021-01" db="EMBL/GenBank/DDBJ databases">
        <authorList>
            <person name="Corre E."/>
            <person name="Pelletier E."/>
            <person name="Niang G."/>
            <person name="Scheremetjew M."/>
            <person name="Finn R."/>
            <person name="Kale V."/>
            <person name="Holt S."/>
            <person name="Cochrane G."/>
            <person name="Meng A."/>
            <person name="Brown T."/>
            <person name="Cohen L."/>
        </authorList>
    </citation>
    <scope>NUCLEOTIDE SEQUENCE</scope>
    <source>
        <strain evidence="3">CCMP2084</strain>
    </source>
</reference>
<dbReference type="GO" id="GO:0005739">
    <property type="term" value="C:mitochondrion"/>
    <property type="evidence" value="ECO:0007669"/>
    <property type="project" value="TreeGrafter"/>
</dbReference>
<dbReference type="AlphaFoldDB" id="A0A7S2UE53"/>
<gene>
    <name evidence="3" type="ORF">ASEP1449_LOCUS6614</name>
</gene>
<organism evidence="3">
    <name type="scientific">Attheya septentrionalis</name>
    <dbReference type="NCBI Taxonomy" id="420275"/>
    <lineage>
        <taxon>Eukaryota</taxon>
        <taxon>Sar</taxon>
        <taxon>Stramenopiles</taxon>
        <taxon>Ochrophyta</taxon>
        <taxon>Bacillariophyta</taxon>
        <taxon>Coscinodiscophyceae</taxon>
        <taxon>Chaetocerotophycidae</taxon>
        <taxon>Chaetocerotales</taxon>
        <taxon>Attheyaceae</taxon>
        <taxon>Attheya</taxon>
    </lineage>
</organism>
<dbReference type="InterPro" id="IPR000719">
    <property type="entry name" value="Prot_kinase_dom"/>
</dbReference>
<dbReference type="CDD" id="cd13971">
    <property type="entry name" value="ADCK2-like"/>
    <property type="match status" value="1"/>
</dbReference>
<dbReference type="Pfam" id="PF03109">
    <property type="entry name" value="ABC1"/>
    <property type="match status" value="1"/>
</dbReference>
<dbReference type="PANTHER" id="PTHR45890">
    <property type="entry name" value="AARF DOMAIN CONTAINING KINASE 2 (PREDICTED)"/>
    <property type="match status" value="1"/>
</dbReference>
<dbReference type="InterPro" id="IPR004147">
    <property type="entry name" value="ABC1_dom"/>
</dbReference>
<dbReference type="GO" id="GO:0005524">
    <property type="term" value="F:ATP binding"/>
    <property type="evidence" value="ECO:0007669"/>
    <property type="project" value="InterPro"/>
</dbReference>
<dbReference type="InterPro" id="IPR052402">
    <property type="entry name" value="ADCK_kinase"/>
</dbReference>
<dbReference type="SUPFAM" id="SSF56112">
    <property type="entry name" value="Protein kinase-like (PK-like)"/>
    <property type="match status" value="1"/>
</dbReference>
<dbReference type="EMBL" id="HBHQ01009817">
    <property type="protein sequence ID" value="CAD9814789.1"/>
    <property type="molecule type" value="Transcribed_RNA"/>
</dbReference>
<protein>
    <recommendedName>
        <fullName evidence="2">Protein kinase domain-containing protein</fullName>
    </recommendedName>
</protein>
<evidence type="ECO:0000313" key="3">
    <source>
        <dbReference type="EMBL" id="CAD9814789.1"/>
    </source>
</evidence>
<dbReference type="InterPro" id="IPR011009">
    <property type="entry name" value="Kinase-like_dom_sf"/>
</dbReference>
<dbReference type="PANTHER" id="PTHR45890:SF1">
    <property type="entry name" value="AARF DOMAIN CONTAINING KINASE 2"/>
    <property type="match status" value="1"/>
</dbReference>
<dbReference type="InterPro" id="IPR044095">
    <property type="entry name" value="ADCK2_dom"/>
</dbReference>
<dbReference type="GO" id="GO:0004672">
    <property type="term" value="F:protein kinase activity"/>
    <property type="evidence" value="ECO:0007669"/>
    <property type="project" value="InterPro"/>
</dbReference>
<sequence length="603" mass="67085">MQASLASSAAALGGSYVKAALSRTSSRIIQGSTVTNVHPLVPLKAWSERQRGNQLHRLLTGEAAAALASTRHRQSQAVARLYARWKLDAILLSSLGAGFGLSHGSNSTTDCEQATTSSAHSKPEEWASAVDLMQQKKQLGERMDVMLDSNSSRAGRWWAAAERIVTLTLLVAPLTLLVPLSYVSPKLENQMWKYTTWGIEAAGPTYIKLIQWATSRQDLFPAEWCSHLSTLQDQTRGHSWKETQRALEHTYGTSLPLEFDSKTPIGSGCIAQVYKAKLTQATSLFPKGTLVAVKVQHPGILEKVCVDFYLLNTFAKVLEWIPGLNLDYLSLSDSVQQFKDVMLPQLDLRVEARNLTRFRRDFKDHDQISFPHPLTHLTSRQVLVESFCHGDPILSYLKPSHSTADRKELATIGLEATMKMIFLHDFVHGDLHPGNILVERKPPASKKAKLVMHLIDCGLVVEMGERDHVNLVQILGSLIKKDGKEAARLMMDTSRKCLATDMDRTLFMTGIQQICFDDEDNNFLEKVGDYLADICYLACKHKVKLEASFINAALACEIMEGIASALYPDMEVQKIALPMVMKAEVMHNLKRVSLPKFPNFGSS</sequence>
<name>A0A7S2UE53_9STRA</name>